<dbReference type="GO" id="GO:0005524">
    <property type="term" value="F:ATP binding"/>
    <property type="evidence" value="ECO:0007669"/>
    <property type="project" value="UniProtKB-UniRule"/>
</dbReference>
<keyword evidence="4 6" id="KW-0067">ATP-binding</keyword>
<gene>
    <name evidence="8" type="ORF">SYNPS1DRAFT_14301</name>
</gene>
<dbReference type="GO" id="GO:0004740">
    <property type="term" value="F:pyruvate dehydrogenase (acetyl-transferring) kinase activity"/>
    <property type="evidence" value="ECO:0007669"/>
    <property type="project" value="UniProtKB-EC"/>
</dbReference>
<dbReference type="Proteomes" id="UP000278143">
    <property type="component" value="Unassembled WGS sequence"/>
</dbReference>
<dbReference type="AlphaFoldDB" id="A0A4P9Z1K5"/>
<organism evidence="8 9">
    <name type="scientific">Syncephalis pseudoplumigaleata</name>
    <dbReference type="NCBI Taxonomy" id="1712513"/>
    <lineage>
        <taxon>Eukaryota</taxon>
        <taxon>Fungi</taxon>
        <taxon>Fungi incertae sedis</taxon>
        <taxon>Zoopagomycota</taxon>
        <taxon>Zoopagomycotina</taxon>
        <taxon>Zoopagomycetes</taxon>
        <taxon>Zoopagales</taxon>
        <taxon>Piptocephalidaceae</taxon>
        <taxon>Syncephalis</taxon>
    </lineage>
</organism>
<dbReference type="Pfam" id="PF10436">
    <property type="entry name" value="BCDHK_Adom3"/>
    <property type="match status" value="1"/>
</dbReference>
<dbReference type="GO" id="GO:0005759">
    <property type="term" value="C:mitochondrial matrix"/>
    <property type="evidence" value="ECO:0007669"/>
    <property type="project" value="UniProtKB-SubCell"/>
</dbReference>
<keyword evidence="2 6" id="KW-0547">Nucleotide-binding</keyword>
<name>A0A4P9Z1K5_9FUNG</name>
<dbReference type="SUPFAM" id="SSF69012">
    <property type="entry name" value="alpha-ketoacid dehydrogenase kinase, N-terminal domain"/>
    <property type="match status" value="1"/>
</dbReference>
<evidence type="ECO:0000256" key="1">
    <source>
        <dbReference type="ARBA" id="ARBA00022679"/>
    </source>
</evidence>
<dbReference type="OrthoDB" id="241648at2759"/>
<dbReference type="InterPro" id="IPR018955">
    <property type="entry name" value="BCDHK/PDK_N"/>
</dbReference>
<comment type="similarity">
    <text evidence="6">Belongs to the PDK/BCKDK protein kinase family.</text>
</comment>
<comment type="catalytic activity">
    <reaction evidence="5">
        <text>L-seryl-[pyruvate dehydrogenase E1 alpha subunit] + ATP = O-phospho-L-seryl-[pyruvate dehydrogenase E1 alpha subunit] + ADP + H(+)</text>
        <dbReference type="Rhea" id="RHEA:23052"/>
        <dbReference type="Rhea" id="RHEA-COMP:13689"/>
        <dbReference type="Rhea" id="RHEA-COMP:13690"/>
        <dbReference type="ChEBI" id="CHEBI:15378"/>
        <dbReference type="ChEBI" id="CHEBI:29999"/>
        <dbReference type="ChEBI" id="CHEBI:30616"/>
        <dbReference type="ChEBI" id="CHEBI:83421"/>
        <dbReference type="ChEBI" id="CHEBI:456216"/>
        <dbReference type="EC" id="2.7.11.2"/>
    </reaction>
</comment>
<evidence type="ECO:0000313" key="8">
    <source>
        <dbReference type="EMBL" id="RKP26367.1"/>
    </source>
</evidence>
<keyword evidence="6" id="KW-0496">Mitochondrion</keyword>
<evidence type="ECO:0000256" key="4">
    <source>
        <dbReference type="ARBA" id="ARBA00022840"/>
    </source>
</evidence>
<dbReference type="InterPro" id="IPR036784">
    <property type="entry name" value="AK/P_DHK_N_sf"/>
</dbReference>
<dbReference type="InterPro" id="IPR039028">
    <property type="entry name" value="BCKD/PDK"/>
</dbReference>
<evidence type="ECO:0000259" key="7">
    <source>
        <dbReference type="Pfam" id="PF10436"/>
    </source>
</evidence>
<evidence type="ECO:0000256" key="3">
    <source>
        <dbReference type="ARBA" id="ARBA00022777"/>
    </source>
</evidence>
<evidence type="ECO:0000256" key="5">
    <source>
        <dbReference type="ARBA" id="ARBA00048201"/>
    </source>
</evidence>
<sequence length="103" mass="11613">MLRIPPSLYEKIKYFATFPQTGVSLRQMVKFGQQSSPGTLFRAGQFVAGKSCLPIRLAHRVVELENLPNHLSEMPSVVKVKHWYAQSFKVGSVWARGAQMDCC</sequence>
<evidence type="ECO:0000256" key="2">
    <source>
        <dbReference type="ARBA" id="ARBA00022741"/>
    </source>
</evidence>
<dbReference type="EC" id="2.7.11.-" evidence="6"/>
<protein>
    <recommendedName>
        <fullName evidence="6">Protein-serine/threonine kinase</fullName>
        <ecNumber evidence="6">2.7.11.-</ecNumber>
    </recommendedName>
</protein>
<reference evidence="9" key="1">
    <citation type="journal article" date="2018" name="Nat. Microbiol.">
        <title>Leveraging single-cell genomics to expand the fungal tree of life.</title>
        <authorList>
            <person name="Ahrendt S.R."/>
            <person name="Quandt C.A."/>
            <person name="Ciobanu D."/>
            <person name="Clum A."/>
            <person name="Salamov A."/>
            <person name="Andreopoulos B."/>
            <person name="Cheng J.F."/>
            <person name="Woyke T."/>
            <person name="Pelin A."/>
            <person name="Henrissat B."/>
            <person name="Reynolds N.K."/>
            <person name="Benny G.L."/>
            <person name="Smith M.E."/>
            <person name="James T.Y."/>
            <person name="Grigoriev I.V."/>
        </authorList>
    </citation>
    <scope>NUCLEOTIDE SEQUENCE [LARGE SCALE GENOMIC DNA]</scope>
    <source>
        <strain evidence="9">Benny S71-1</strain>
    </source>
</reference>
<dbReference type="PANTHER" id="PTHR11947:SF3">
    <property type="entry name" value="[PYRUVATE DEHYDROGENASE (ACETYL-TRANSFERRING)] KINASE, MITOCHONDRIAL"/>
    <property type="match status" value="1"/>
</dbReference>
<dbReference type="PANTHER" id="PTHR11947">
    <property type="entry name" value="PYRUVATE DEHYDROGENASE KINASE"/>
    <property type="match status" value="1"/>
</dbReference>
<keyword evidence="1 6" id="KW-0808">Transferase</keyword>
<evidence type="ECO:0000313" key="9">
    <source>
        <dbReference type="Proteomes" id="UP000278143"/>
    </source>
</evidence>
<proteinExistence type="inferred from homology"/>
<dbReference type="GO" id="GO:0010906">
    <property type="term" value="P:regulation of glucose metabolic process"/>
    <property type="evidence" value="ECO:0007669"/>
    <property type="project" value="TreeGrafter"/>
</dbReference>
<keyword evidence="3 6" id="KW-0418">Kinase</keyword>
<comment type="subcellular location">
    <subcellularLocation>
        <location evidence="6">Mitochondrion matrix</location>
    </subcellularLocation>
</comment>
<dbReference type="Gene3D" id="1.20.140.20">
    <property type="entry name" value="Alpha-ketoacid/pyruvate dehydrogenase kinase, N-terminal domain"/>
    <property type="match status" value="1"/>
</dbReference>
<evidence type="ECO:0000256" key="6">
    <source>
        <dbReference type="RuleBase" id="RU366032"/>
    </source>
</evidence>
<keyword evidence="9" id="KW-1185">Reference proteome</keyword>
<feature type="domain" description="Branched-chain alpha-ketoacid dehydrogenase kinase/Pyruvate dehydrogenase kinase N-terminal" evidence="7">
    <location>
        <begin position="23"/>
        <end position="89"/>
    </location>
</feature>
<accession>A0A4P9Z1K5</accession>
<dbReference type="EMBL" id="KZ989444">
    <property type="protein sequence ID" value="RKP26367.1"/>
    <property type="molecule type" value="Genomic_DNA"/>
</dbReference>